<evidence type="ECO:0008006" key="7">
    <source>
        <dbReference type="Google" id="ProtNLM"/>
    </source>
</evidence>
<protein>
    <recommendedName>
        <fullName evidence="7">Pentatricopeptide repeat-containing protein</fullName>
    </recommendedName>
</protein>
<evidence type="ECO:0000313" key="5">
    <source>
        <dbReference type="EMBL" id="KAL2333034.1"/>
    </source>
</evidence>
<dbReference type="PANTHER" id="PTHR47447:SF17">
    <property type="entry name" value="OS12G0638900 PROTEIN"/>
    <property type="match status" value="1"/>
</dbReference>
<dbReference type="Gene3D" id="1.25.40.10">
    <property type="entry name" value="Tetratricopeptide repeat domain"/>
    <property type="match status" value="2"/>
</dbReference>
<feature type="transmembrane region" description="Helical" evidence="4">
    <location>
        <begin position="12"/>
        <end position="32"/>
    </location>
</feature>
<evidence type="ECO:0000313" key="6">
    <source>
        <dbReference type="Proteomes" id="UP001603857"/>
    </source>
</evidence>
<dbReference type="Pfam" id="PF13812">
    <property type="entry name" value="PPR_3"/>
    <property type="match status" value="1"/>
</dbReference>
<keyword evidence="2" id="KW-0677">Repeat</keyword>
<dbReference type="PROSITE" id="PS51257">
    <property type="entry name" value="PROKAR_LIPOPROTEIN"/>
    <property type="match status" value="1"/>
</dbReference>
<keyword evidence="4" id="KW-0812">Transmembrane</keyword>
<dbReference type="AlphaFoldDB" id="A0ABD1MB74"/>
<evidence type="ECO:0000256" key="1">
    <source>
        <dbReference type="ARBA" id="ARBA00007626"/>
    </source>
</evidence>
<reference evidence="5 6" key="1">
    <citation type="submission" date="2024-08" db="EMBL/GenBank/DDBJ databases">
        <title>Insights into the chromosomal genome structure of Flemingia macrophylla.</title>
        <authorList>
            <person name="Ding Y."/>
            <person name="Zhao Y."/>
            <person name="Bi W."/>
            <person name="Wu M."/>
            <person name="Zhao G."/>
            <person name="Gong Y."/>
            <person name="Li W."/>
            <person name="Zhang P."/>
        </authorList>
    </citation>
    <scope>NUCLEOTIDE SEQUENCE [LARGE SCALE GENOMIC DNA]</scope>
    <source>
        <strain evidence="5">DYQJB</strain>
        <tissue evidence="5">Leaf</tissue>
    </source>
</reference>
<dbReference type="InterPro" id="IPR002885">
    <property type="entry name" value="PPR_rpt"/>
</dbReference>
<feature type="repeat" description="PPR" evidence="3">
    <location>
        <begin position="214"/>
        <end position="248"/>
    </location>
</feature>
<evidence type="ECO:0000256" key="3">
    <source>
        <dbReference type="PROSITE-ProRule" id="PRU00708"/>
    </source>
</evidence>
<dbReference type="Proteomes" id="UP001603857">
    <property type="component" value="Unassembled WGS sequence"/>
</dbReference>
<dbReference type="Pfam" id="PF01535">
    <property type="entry name" value="PPR"/>
    <property type="match status" value="1"/>
</dbReference>
<keyword evidence="4" id="KW-1133">Transmembrane helix</keyword>
<proteinExistence type="inferred from homology"/>
<accession>A0ABD1MB74</accession>
<evidence type="ECO:0000256" key="4">
    <source>
        <dbReference type="SAM" id="Phobius"/>
    </source>
</evidence>
<dbReference type="NCBIfam" id="TIGR00756">
    <property type="entry name" value="PPR"/>
    <property type="match status" value="3"/>
</dbReference>
<organism evidence="5 6">
    <name type="scientific">Flemingia macrophylla</name>
    <dbReference type="NCBI Taxonomy" id="520843"/>
    <lineage>
        <taxon>Eukaryota</taxon>
        <taxon>Viridiplantae</taxon>
        <taxon>Streptophyta</taxon>
        <taxon>Embryophyta</taxon>
        <taxon>Tracheophyta</taxon>
        <taxon>Spermatophyta</taxon>
        <taxon>Magnoliopsida</taxon>
        <taxon>eudicotyledons</taxon>
        <taxon>Gunneridae</taxon>
        <taxon>Pentapetalae</taxon>
        <taxon>rosids</taxon>
        <taxon>fabids</taxon>
        <taxon>Fabales</taxon>
        <taxon>Fabaceae</taxon>
        <taxon>Papilionoideae</taxon>
        <taxon>50 kb inversion clade</taxon>
        <taxon>NPAAA clade</taxon>
        <taxon>indigoferoid/millettioid clade</taxon>
        <taxon>Phaseoleae</taxon>
        <taxon>Flemingia</taxon>
    </lineage>
</organism>
<dbReference type="Pfam" id="PF13041">
    <property type="entry name" value="PPR_2"/>
    <property type="match status" value="1"/>
</dbReference>
<evidence type="ECO:0000256" key="2">
    <source>
        <dbReference type="ARBA" id="ARBA00022737"/>
    </source>
</evidence>
<gene>
    <name evidence="5" type="ORF">Fmac_014247</name>
</gene>
<keyword evidence="6" id="KW-1185">Reference proteome</keyword>
<sequence>MLTCHIRSNYFVVLASATFLTKPYYALLLFLASCCPSPHLADKFHGAIKDHHRRSPSPYSTAPHSTPTLTIPDLSLHFSTLSASHPIFPSVARHVLKKCVVICHGISFLQSLAFFNWATVLLAFPSSLEPYHEMLDLVGKLRHFDLVWHIIDLMKSRDLLVIVHTFTALVRHYMKVGLAAEAVHTFNLMEEKVGRTEKVLHVYNQMKRLGCVVDTITCNFIIESHCRDENLKEAVKFLNLMVKRGVAPNASTFNFIFGCIAKLHDVNGAHRMYARMKELKCQPNTLTYNILMRIFAESKSTDMVLKMKEMDENKVELCEEVKEEVATVGDEEEVDGSDEHVEADTGFDGAVEGAEEVVVVMEVKVV</sequence>
<keyword evidence="4" id="KW-0472">Membrane</keyword>
<name>A0ABD1MB74_9FABA</name>
<dbReference type="PANTHER" id="PTHR47447">
    <property type="entry name" value="OS03G0856100 PROTEIN"/>
    <property type="match status" value="1"/>
</dbReference>
<dbReference type="EMBL" id="JBGMDY010000005">
    <property type="protein sequence ID" value="KAL2333034.1"/>
    <property type="molecule type" value="Genomic_DNA"/>
</dbReference>
<dbReference type="PROSITE" id="PS51375">
    <property type="entry name" value="PPR"/>
    <property type="match status" value="2"/>
</dbReference>
<feature type="repeat" description="PPR" evidence="3">
    <location>
        <begin position="249"/>
        <end position="283"/>
    </location>
</feature>
<comment type="similarity">
    <text evidence="1">Belongs to the PPR family. P subfamily.</text>
</comment>
<dbReference type="InterPro" id="IPR011990">
    <property type="entry name" value="TPR-like_helical_dom_sf"/>
</dbReference>
<comment type="caution">
    <text evidence="5">The sequence shown here is derived from an EMBL/GenBank/DDBJ whole genome shotgun (WGS) entry which is preliminary data.</text>
</comment>